<dbReference type="Gene3D" id="3.40.50.1820">
    <property type="entry name" value="alpha/beta hydrolase"/>
    <property type="match status" value="1"/>
</dbReference>
<dbReference type="SMART" id="SM00939">
    <property type="entry name" value="PepX_C"/>
    <property type="match status" value="1"/>
</dbReference>
<feature type="chain" id="PRO_5003164198" evidence="2">
    <location>
        <begin position="28"/>
        <end position="656"/>
    </location>
</feature>
<gene>
    <name evidence="4" type="ORF">HMPREF0063_10848</name>
</gene>
<dbReference type="Pfam" id="PF02129">
    <property type="entry name" value="Peptidase_S15"/>
    <property type="match status" value="1"/>
</dbReference>
<dbReference type="InterPro" id="IPR008979">
    <property type="entry name" value="Galactose-bd-like_sf"/>
</dbReference>
<dbReference type="Proteomes" id="UP000003111">
    <property type="component" value="Unassembled WGS sequence"/>
</dbReference>
<name>E2SA58_9ACTN</name>
<dbReference type="InterPro" id="IPR000383">
    <property type="entry name" value="Xaa-Pro-like_dom"/>
</dbReference>
<dbReference type="InterPro" id="IPR050585">
    <property type="entry name" value="Xaa-Pro_dipeptidyl-ppase/CocE"/>
</dbReference>
<dbReference type="InterPro" id="IPR005674">
    <property type="entry name" value="CocE/Ser_esterase"/>
</dbReference>
<feature type="domain" description="Xaa-Pro dipeptidyl-peptidase C-terminal" evidence="3">
    <location>
        <begin position="344"/>
        <end position="611"/>
    </location>
</feature>
<keyword evidence="5" id="KW-1185">Reference proteome</keyword>
<dbReference type="InterPro" id="IPR029058">
    <property type="entry name" value="AB_hydrolase_fold"/>
</dbReference>
<dbReference type="AlphaFoldDB" id="E2SA58"/>
<comment type="caution">
    <text evidence="4">The sequence shown here is derived from an EMBL/GenBank/DDBJ whole genome shotgun (WGS) entry which is preliminary data.</text>
</comment>
<dbReference type="NCBIfam" id="TIGR00976">
    <property type="entry name" value="CocE_NonD"/>
    <property type="match status" value="1"/>
</dbReference>
<dbReference type="Gene3D" id="2.60.120.260">
    <property type="entry name" value="Galactose-binding domain-like"/>
    <property type="match status" value="1"/>
</dbReference>
<dbReference type="GO" id="GO:0008239">
    <property type="term" value="F:dipeptidyl-peptidase activity"/>
    <property type="evidence" value="ECO:0007669"/>
    <property type="project" value="InterPro"/>
</dbReference>
<dbReference type="STRING" id="585531.HMPREF0063_10848"/>
<dbReference type="Pfam" id="PF08530">
    <property type="entry name" value="PepX_C"/>
    <property type="match status" value="1"/>
</dbReference>
<proteinExistence type="predicted"/>
<dbReference type="OrthoDB" id="5240615at2"/>
<reference evidence="4" key="1">
    <citation type="submission" date="2010-08" db="EMBL/GenBank/DDBJ databases">
        <authorList>
            <person name="Muzny D."/>
            <person name="Qin X."/>
            <person name="Buhay C."/>
            <person name="Dugan-Rocha S."/>
            <person name="Ding Y."/>
            <person name="Chen G."/>
            <person name="Hawes A."/>
            <person name="Holder M."/>
            <person name="Jhangiani S."/>
            <person name="Johnson A."/>
            <person name="Khan Z."/>
            <person name="Li Z."/>
            <person name="Liu W."/>
            <person name="Liu X."/>
            <person name="Perez L."/>
            <person name="Shen H."/>
            <person name="Wang Q."/>
            <person name="Watt J."/>
            <person name="Xi L."/>
            <person name="Xin Y."/>
            <person name="Zhou J."/>
            <person name="Deng J."/>
            <person name="Jiang H."/>
            <person name="Liu Y."/>
            <person name="Qu J."/>
            <person name="Song X.-Z."/>
            <person name="Zhang L."/>
            <person name="Villasana D."/>
            <person name="Johnson A."/>
            <person name="Liu J."/>
            <person name="Liyanage D."/>
            <person name="Lorensuhewa L."/>
            <person name="Robinson T."/>
            <person name="Song A."/>
            <person name="Song B.-B."/>
            <person name="Dinh H."/>
            <person name="Thornton R."/>
            <person name="Coyle M."/>
            <person name="Francisco L."/>
            <person name="Jackson L."/>
            <person name="Javaid M."/>
            <person name="Korchina V."/>
            <person name="Kovar C."/>
            <person name="Mata R."/>
            <person name="Mathew T."/>
            <person name="Ngo R."/>
            <person name="Nguyen L."/>
            <person name="Nguyen N."/>
            <person name="Okwuonu G."/>
            <person name="Ongeri F."/>
            <person name="Pham C."/>
            <person name="Simmons D."/>
            <person name="Wilczek-Boney K."/>
            <person name="Hale W."/>
            <person name="Jakkamsetti A."/>
            <person name="Pham P."/>
            <person name="Ruth R."/>
            <person name="San Lucas F."/>
            <person name="Warren J."/>
            <person name="Zhang J."/>
            <person name="Zhao Z."/>
            <person name="Zhou C."/>
            <person name="Zhu D."/>
            <person name="Lee S."/>
            <person name="Bess C."/>
            <person name="Blankenburg K."/>
            <person name="Forbes L."/>
            <person name="Fu Q."/>
            <person name="Gubbala S."/>
            <person name="Hirani K."/>
            <person name="Jayaseelan J.C."/>
            <person name="Lara F."/>
            <person name="Munidasa M."/>
            <person name="Palculict T."/>
            <person name="Patil S."/>
            <person name="Pu L.-L."/>
            <person name="Saada N."/>
            <person name="Tang L."/>
            <person name="Weissenberger G."/>
            <person name="Zhu Y."/>
            <person name="Hemphill L."/>
            <person name="Shang Y."/>
            <person name="Youmans B."/>
            <person name="Ayvaz T."/>
            <person name="Ross M."/>
            <person name="Santibanez J."/>
            <person name="Aqrawi P."/>
            <person name="Gross S."/>
            <person name="Joshi V."/>
            <person name="Fowler G."/>
            <person name="Nazareth L."/>
            <person name="Reid J."/>
            <person name="Worley K."/>
            <person name="Petrosino J."/>
            <person name="Highlander S."/>
            <person name="Gibbs R."/>
        </authorList>
    </citation>
    <scope>NUCLEOTIDE SEQUENCE [LARGE SCALE GENOMIC DNA]</scope>
    <source>
        <strain evidence="4">DSM 15272</strain>
    </source>
</reference>
<dbReference type="HOGENOM" id="CLU_015590_4_1_11"/>
<dbReference type="PANTHER" id="PTHR43056:SF10">
    <property type="entry name" value="COCE_NOND FAMILY, PUTATIVE (AFU_ORTHOLOGUE AFUA_7G00600)-RELATED"/>
    <property type="match status" value="1"/>
</dbReference>
<dbReference type="InterPro" id="IPR013736">
    <property type="entry name" value="Xaa-Pro_dipept_C"/>
</dbReference>
<evidence type="ECO:0000259" key="3">
    <source>
        <dbReference type="SMART" id="SM00939"/>
    </source>
</evidence>
<evidence type="ECO:0000256" key="1">
    <source>
        <dbReference type="ARBA" id="ARBA00022801"/>
    </source>
</evidence>
<keyword evidence="1 4" id="KW-0378">Hydrolase</keyword>
<dbReference type="SUPFAM" id="SSF49785">
    <property type="entry name" value="Galactose-binding domain-like"/>
    <property type="match status" value="1"/>
</dbReference>
<accession>E2SA58</accession>
<dbReference type="RefSeq" id="WP_007077870.1">
    <property type="nucleotide sequence ID" value="NZ_CM001024.1"/>
</dbReference>
<evidence type="ECO:0000256" key="2">
    <source>
        <dbReference type="SAM" id="SignalP"/>
    </source>
</evidence>
<feature type="signal peptide" evidence="2">
    <location>
        <begin position="1"/>
        <end position="27"/>
    </location>
</feature>
<dbReference type="SUPFAM" id="SSF53474">
    <property type="entry name" value="alpha/beta-Hydrolases"/>
    <property type="match status" value="1"/>
</dbReference>
<organism evidence="4 5">
    <name type="scientific">Aeromicrobium marinum DSM 15272</name>
    <dbReference type="NCBI Taxonomy" id="585531"/>
    <lineage>
        <taxon>Bacteria</taxon>
        <taxon>Bacillati</taxon>
        <taxon>Actinomycetota</taxon>
        <taxon>Actinomycetes</taxon>
        <taxon>Propionibacteriales</taxon>
        <taxon>Nocardioidaceae</taxon>
        <taxon>Aeromicrobium</taxon>
    </lineage>
</organism>
<evidence type="ECO:0000313" key="4">
    <source>
        <dbReference type="EMBL" id="EFQ84132.1"/>
    </source>
</evidence>
<protein>
    <submittedName>
        <fullName evidence="4">Hydrolase CocE/NonD family protein</fullName>
    </submittedName>
</protein>
<sequence>MSSRPARLIIALALVAGFLSVAAPASAETPGWVPRAEDHPSTATTADVRVPMSDGVSLLADVVRPVDADGQVVTTPLPVIVTITAYSKTVLGSPSGATLGGADPKKLVKRGYVQVTVDARGTGSSPDVWQVFGEREQLDAAEVVEWAAAQPWSNGSVGMSGPSYMGISQLFAAGQQPEGLKAIFPQVPGGEVYRDIVASGGQLNSAFMPLWLGLVNLTGLVPPSSGTVPPEETFRTYVSRLSQGVPGSAELLGGAILGGETAHDGPFYEERSTLLQAVPTVEVPTFLVGGHYDVFQRGTPLIFQELDQRGVDVKMVLGPWDHLEASAGRGLEDAGYGTLGELQLRWFDHHVKGLPDPTLDSDIPDFTYFELGSQQWKQRDGYLTDQTAEVFRLSGTSTPLLGGGELTQGPVADGTSTLLPIPVAGLCSRSTRQWTAGVTGLLLPANPCDTDNRLNDLTGAVFETPPMTEDLPLLGPINTRLHVSSTSGDGLLAVSVSRVDAGGRVERLTGGWQVISLGELDEQRSVRIDGEIVQPWHPFTAESRRTLEPGEIAPIDVEVFPTGAVIPAGDRLRVSVQSFDVPHLLSPLPQLLSSLAVTTIHTGVQHPSQVTLTRAGGGIDAATVDAVRDTLASVDAAPPRADLLTSLLGALTRFGG</sequence>
<evidence type="ECO:0000313" key="5">
    <source>
        <dbReference type="Proteomes" id="UP000003111"/>
    </source>
</evidence>
<dbReference type="Gene3D" id="1.10.3020.10">
    <property type="entry name" value="alpha-amino acid ester hydrolase ( Helical cap domain)"/>
    <property type="match status" value="1"/>
</dbReference>
<dbReference type="PANTHER" id="PTHR43056">
    <property type="entry name" value="PEPTIDASE S9 PROLYL OLIGOPEPTIDASE"/>
    <property type="match status" value="1"/>
</dbReference>
<dbReference type="EMBL" id="ACLF03000003">
    <property type="protein sequence ID" value="EFQ84132.1"/>
    <property type="molecule type" value="Genomic_DNA"/>
</dbReference>
<keyword evidence="2" id="KW-0732">Signal</keyword>
<dbReference type="eggNOG" id="COG2936">
    <property type="taxonomic scope" value="Bacteria"/>
</dbReference>